<dbReference type="OrthoDB" id="3592703at2759"/>
<accession>A0A5J9UDT7</accession>
<protein>
    <submittedName>
        <fullName evidence="2">Uncharacterized protein</fullName>
    </submittedName>
</protein>
<sequence>MDLDEGAARELGGFERGGVVHPGTVYASQTVMFAATDRTPLQDGGETAARSLWSME</sequence>
<feature type="non-terminal residue" evidence="2">
    <location>
        <position position="56"/>
    </location>
</feature>
<gene>
    <name evidence="2" type="ORF">EJB05_30968</name>
    <name evidence="3" type="ORF">EJB05_30983</name>
</gene>
<reference evidence="2 4" key="1">
    <citation type="journal article" date="2019" name="Sci. Rep.">
        <title>A high-quality genome of Eragrostis curvula grass provides insights into Poaceae evolution and supports new strategies to enhance forage quality.</title>
        <authorList>
            <person name="Carballo J."/>
            <person name="Santos B.A.C.M."/>
            <person name="Zappacosta D."/>
            <person name="Garbus I."/>
            <person name="Selva J.P."/>
            <person name="Gallo C.A."/>
            <person name="Diaz A."/>
            <person name="Albertini E."/>
            <person name="Caccamo M."/>
            <person name="Echenique V."/>
        </authorList>
    </citation>
    <scope>NUCLEOTIDE SEQUENCE [LARGE SCALE GENOMIC DNA]</scope>
    <source>
        <strain evidence="4">cv. Victoria</strain>
        <tissue evidence="2">Leaf</tissue>
    </source>
</reference>
<feature type="non-terminal residue" evidence="2">
    <location>
        <position position="1"/>
    </location>
</feature>
<dbReference type="Gramene" id="TVU21353">
    <property type="protein sequence ID" value="TVU21353"/>
    <property type="gene ID" value="EJB05_30983"/>
</dbReference>
<evidence type="ECO:0000256" key="1">
    <source>
        <dbReference type="SAM" id="MobiDB-lite"/>
    </source>
</evidence>
<keyword evidence="4" id="KW-1185">Reference proteome</keyword>
<dbReference type="AlphaFoldDB" id="A0A5J9UDT7"/>
<proteinExistence type="predicted"/>
<organism evidence="2 4">
    <name type="scientific">Eragrostis curvula</name>
    <name type="common">weeping love grass</name>
    <dbReference type="NCBI Taxonomy" id="38414"/>
    <lineage>
        <taxon>Eukaryota</taxon>
        <taxon>Viridiplantae</taxon>
        <taxon>Streptophyta</taxon>
        <taxon>Embryophyta</taxon>
        <taxon>Tracheophyta</taxon>
        <taxon>Spermatophyta</taxon>
        <taxon>Magnoliopsida</taxon>
        <taxon>Liliopsida</taxon>
        <taxon>Poales</taxon>
        <taxon>Poaceae</taxon>
        <taxon>PACMAD clade</taxon>
        <taxon>Chloridoideae</taxon>
        <taxon>Eragrostideae</taxon>
        <taxon>Eragrostidinae</taxon>
        <taxon>Eragrostis</taxon>
    </lineage>
</organism>
<dbReference type="Gramene" id="TVU21340">
    <property type="protein sequence ID" value="TVU21340"/>
    <property type="gene ID" value="EJB05_30968"/>
</dbReference>
<feature type="region of interest" description="Disordered" evidence="1">
    <location>
        <begin position="37"/>
        <end position="56"/>
    </location>
</feature>
<dbReference type="EMBL" id="RWGY01000026">
    <property type="protein sequence ID" value="TVU21353.1"/>
    <property type="molecule type" value="Genomic_DNA"/>
</dbReference>
<evidence type="ECO:0000313" key="3">
    <source>
        <dbReference type="EMBL" id="TVU21353.1"/>
    </source>
</evidence>
<evidence type="ECO:0000313" key="2">
    <source>
        <dbReference type="EMBL" id="TVU21340.1"/>
    </source>
</evidence>
<evidence type="ECO:0000313" key="4">
    <source>
        <dbReference type="Proteomes" id="UP000324897"/>
    </source>
</evidence>
<dbReference type="EMBL" id="RWGY01000026">
    <property type="protein sequence ID" value="TVU21340.1"/>
    <property type="molecule type" value="Genomic_DNA"/>
</dbReference>
<dbReference type="Proteomes" id="UP000324897">
    <property type="component" value="Unassembled WGS sequence"/>
</dbReference>
<name>A0A5J9UDT7_9POAL</name>
<comment type="caution">
    <text evidence="2">The sequence shown here is derived from an EMBL/GenBank/DDBJ whole genome shotgun (WGS) entry which is preliminary data.</text>
</comment>